<dbReference type="InterPro" id="IPR036291">
    <property type="entry name" value="NAD(P)-bd_dom_sf"/>
</dbReference>
<evidence type="ECO:0000256" key="9">
    <source>
        <dbReference type="ARBA" id="ARBA00023277"/>
    </source>
</evidence>
<evidence type="ECO:0000256" key="8">
    <source>
        <dbReference type="ARBA" id="ARBA00023235"/>
    </source>
</evidence>
<comment type="pathway">
    <text evidence="3 10">Carbohydrate metabolism; galactose metabolism.</text>
</comment>
<dbReference type="RefSeq" id="WP_167224205.1">
    <property type="nucleotide sequence ID" value="NZ_JAAQPH010000007.1"/>
</dbReference>
<name>A0A967C919_9PROT</name>
<evidence type="ECO:0000256" key="4">
    <source>
        <dbReference type="ARBA" id="ARBA00007637"/>
    </source>
</evidence>
<dbReference type="InterPro" id="IPR005886">
    <property type="entry name" value="UDP_G4E"/>
</dbReference>
<dbReference type="GO" id="GO:0003978">
    <property type="term" value="F:UDP-glucose 4-epimerase activity"/>
    <property type="evidence" value="ECO:0007669"/>
    <property type="project" value="UniProtKB-UniRule"/>
</dbReference>
<dbReference type="Pfam" id="PF01370">
    <property type="entry name" value="Epimerase"/>
    <property type="match status" value="1"/>
</dbReference>
<keyword evidence="8 10" id="KW-0413">Isomerase</keyword>
<dbReference type="InterPro" id="IPR001509">
    <property type="entry name" value="Epimerase_deHydtase"/>
</dbReference>
<proteinExistence type="inferred from homology"/>
<keyword evidence="9 10" id="KW-0119">Carbohydrate metabolism</keyword>
<dbReference type="PANTHER" id="PTHR43725">
    <property type="entry name" value="UDP-GLUCOSE 4-EPIMERASE"/>
    <property type="match status" value="1"/>
</dbReference>
<evidence type="ECO:0000313" key="12">
    <source>
        <dbReference type="EMBL" id="NIA69012.1"/>
    </source>
</evidence>
<dbReference type="GO" id="GO:0033499">
    <property type="term" value="P:galactose catabolic process via UDP-galactose, Leloir pathway"/>
    <property type="evidence" value="ECO:0007669"/>
    <property type="project" value="TreeGrafter"/>
</dbReference>
<dbReference type="Gene3D" id="3.40.50.720">
    <property type="entry name" value="NAD(P)-binding Rossmann-like Domain"/>
    <property type="match status" value="1"/>
</dbReference>
<keyword evidence="7 10" id="KW-0520">NAD</keyword>
<reference evidence="12" key="1">
    <citation type="submission" date="2020-03" db="EMBL/GenBank/DDBJ databases">
        <title>Genome of Pelagibius litoralis DSM 21314T.</title>
        <authorList>
            <person name="Wang G."/>
        </authorList>
    </citation>
    <scope>NUCLEOTIDE SEQUENCE</scope>
    <source>
        <strain evidence="12">DSM 21314</strain>
    </source>
</reference>
<comment type="cofactor">
    <cofactor evidence="2 10">
        <name>NAD(+)</name>
        <dbReference type="ChEBI" id="CHEBI:57540"/>
    </cofactor>
</comment>
<evidence type="ECO:0000256" key="3">
    <source>
        <dbReference type="ARBA" id="ARBA00004947"/>
    </source>
</evidence>
<evidence type="ECO:0000256" key="5">
    <source>
        <dbReference type="ARBA" id="ARBA00013189"/>
    </source>
</evidence>
<dbReference type="CDD" id="cd05247">
    <property type="entry name" value="UDP_G4E_1_SDR_e"/>
    <property type="match status" value="1"/>
</dbReference>
<protein>
    <recommendedName>
        <fullName evidence="6 10">UDP-glucose 4-epimerase</fullName>
        <ecNumber evidence="5 10">5.1.3.2</ecNumber>
    </recommendedName>
</protein>
<keyword evidence="13" id="KW-1185">Reference proteome</keyword>
<dbReference type="AlphaFoldDB" id="A0A967C919"/>
<evidence type="ECO:0000256" key="1">
    <source>
        <dbReference type="ARBA" id="ARBA00000083"/>
    </source>
</evidence>
<comment type="caution">
    <text evidence="12">The sequence shown here is derived from an EMBL/GenBank/DDBJ whole genome shotgun (WGS) entry which is preliminary data.</text>
</comment>
<dbReference type="PANTHER" id="PTHR43725:SF53">
    <property type="entry name" value="UDP-ARABINOSE 4-EPIMERASE 1"/>
    <property type="match status" value="1"/>
</dbReference>
<evidence type="ECO:0000259" key="11">
    <source>
        <dbReference type="Pfam" id="PF01370"/>
    </source>
</evidence>
<evidence type="ECO:0000256" key="2">
    <source>
        <dbReference type="ARBA" id="ARBA00001911"/>
    </source>
</evidence>
<gene>
    <name evidence="12" type="primary">galE</name>
    <name evidence="12" type="ORF">HBA54_10460</name>
</gene>
<dbReference type="Proteomes" id="UP000761264">
    <property type="component" value="Unassembled WGS sequence"/>
</dbReference>
<dbReference type="SUPFAM" id="SSF51735">
    <property type="entry name" value="NAD(P)-binding Rossmann-fold domains"/>
    <property type="match status" value="1"/>
</dbReference>
<comment type="subunit">
    <text evidence="10">Homodimer.</text>
</comment>
<evidence type="ECO:0000256" key="10">
    <source>
        <dbReference type="RuleBase" id="RU366046"/>
    </source>
</evidence>
<organism evidence="12 13">
    <name type="scientific">Pelagibius litoralis</name>
    <dbReference type="NCBI Taxonomy" id="374515"/>
    <lineage>
        <taxon>Bacteria</taxon>
        <taxon>Pseudomonadati</taxon>
        <taxon>Pseudomonadota</taxon>
        <taxon>Alphaproteobacteria</taxon>
        <taxon>Rhodospirillales</taxon>
        <taxon>Rhodovibrionaceae</taxon>
        <taxon>Pelagibius</taxon>
    </lineage>
</organism>
<evidence type="ECO:0000313" key="13">
    <source>
        <dbReference type="Proteomes" id="UP000761264"/>
    </source>
</evidence>
<feature type="domain" description="NAD-dependent epimerase/dehydratase" evidence="11">
    <location>
        <begin position="6"/>
        <end position="255"/>
    </location>
</feature>
<dbReference type="EC" id="5.1.3.2" evidence="5 10"/>
<dbReference type="PROSITE" id="PS51257">
    <property type="entry name" value="PROKAR_LIPOPROTEIN"/>
    <property type="match status" value="1"/>
</dbReference>
<evidence type="ECO:0000256" key="7">
    <source>
        <dbReference type="ARBA" id="ARBA00023027"/>
    </source>
</evidence>
<sequence>MTEDKVLITGGAGYIGSHTVLACQERAYPVVVLDNLAKGRRDLVPAEVPFYLGDVGDKTVLDRIFNEHRISAVMHFAGDIVVPESVVAPLTYYANNTCKTRQLLQTCVDHDINRFVFSSTAAVYGQPETASVSETAPTRPVNPYGTSKLMVEWMLRDLAVAQDFRYVALRYFNVAGADPLGRTGQSTPGATHLIKIACEVATGKRAELQVFGNDYDTPDGTCIRDYIHVSDLARAHVSALTHLRDQGHSLTLNCGYGRGYSVRQVIEGIKQLSGVDLRVRTAPRRAGDVAALVADASRLKASLNWVPEHDNLDFILSTALDWEERLSAGG</sequence>
<dbReference type="Gene3D" id="3.90.25.10">
    <property type="entry name" value="UDP-galactose 4-epimerase, domain 1"/>
    <property type="match status" value="1"/>
</dbReference>
<accession>A0A967C919</accession>
<evidence type="ECO:0000256" key="6">
    <source>
        <dbReference type="ARBA" id="ARBA00018569"/>
    </source>
</evidence>
<comment type="catalytic activity">
    <reaction evidence="1 10">
        <text>UDP-alpha-D-glucose = UDP-alpha-D-galactose</text>
        <dbReference type="Rhea" id="RHEA:22168"/>
        <dbReference type="ChEBI" id="CHEBI:58885"/>
        <dbReference type="ChEBI" id="CHEBI:66914"/>
        <dbReference type="EC" id="5.1.3.2"/>
    </reaction>
</comment>
<dbReference type="EMBL" id="JAAQPH010000007">
    <property type="protein sequence ID" value="NIA69012.1"/>
    <property type="molecule type" value="Genomic_DNA"/>
</dbReference>
<dbReference type="NCBIfam" id="TIGR01179">
    <property type="entry name" value="galE"/>
    <property type="match status" value="1"/>
</dbReference>
<comment type="similarity">
    <text evidence="4 10">Belongs to the NAD(P)-dependent epimerase/dehydratase family.</text>
</comment>